<evidence type="ECO:0000313" key="9">
    <source>
        <dbReference type="EMBL" id="KAL1526131.1"/>
    </source>
</evidence>
<dbReference type="InterPro" id="IPR056580">
    <property type="entry name" value="Ufl1_dom"/>
</dbReference>
<feature type="coiled-coil region" evidence="4">
    <location>
        <begin position="542"/>
        <end position="569"/>
    </location>
</feature>
<evidence type="ECO:0000259" key="6">
    <source>
        <dbReference type="Pfam" id="PF09743"/>
    </source>
</evidence>
<dbReference type="Proteomes" id="UP001515480">
    <property type="component" value="Unassembled WGS sequence"/>
</dbReference>
<dbReference type="GO" id="GO:0005789">
    <property type="term" value="C:endoplasmic reticulum membrane"/>
    <property type="evidence" value="ECO:0007669"/>
    <property type="project" value="TreeGrafter"/>
</dbReference>
<dbReference type="GO" id="GO:0032434">
    <property type="term" value="P:regulation of proteasomal ubiquitin-dependent protein catabolic process"/>
    <property type="evidence" value="ECO:0007669"/>
    <property type="project" value="TreeGrafter"/>
</dbReference>
<accession>A0AB34JW52</accession>
<feature type="compositionally biased region" description="Basic residues" evidence="5">
    <location>
        <begin position="401"/>
        <end position="417"/>
    </location>
</feature>
<feature type="region of interest" description="Disordered" evidence="5">
    <location>
        <begin position="390"/>
        <end position="494"/>
    </location>
</feature>
<dbReference type="GO" id="GO:0034976">
    <property type="term" value="P:response to endoplasmic reticulum stress"/>
    <property type="evidence" value="ECO:0007669"/>
    <property type="project" value="TreeGrafter"/>
</dbReference>
<protein>
    <recommendedName>
        <fullName evidence="11">E3 UFM1-protein ligase 1 homolog</fullName>
    </recommendedName>
</protein>
<dbReference type="InterPro" id="IPR056761">
    <property type="entry name" value="Ufl1-like_C"/>
</dbReference>
<name>A0AB34JW52_PRYPA</name>
<dbReference type="GO" id="GO:0061666">
    <property type="term" value="F:UFM1 ligase activity"/>
    <property type="evidence" value="ECO:0007669"/>
    <property type="project" value="InterPro"/>
</dbReference>
<organism evidence="9 10">
    <name type="scientific">Prymnesium parvum</name>
    <name type="common">Toxic golden alga</name>
    <dbReference type="NCBI Taxonomy" id="97485"/>
    <lineage>
        <taxon>Eukaryota</taxon>
        <taxon>Haptista</taxon>
        <taxon>Haptophyta</taxon>
        <taxon>Prymnesiophyceae</taxon>
        <taxon>Prymnesiales</taxon>
        <taxon>Prymnesiaceae</taxon>
        <taxon>Prymnesium</taxon>
    </lineage>
</organism>
<dbReference type="Pfam" id="PF09743">
    <property type="entry name" value="E3_UFM1_ligase"/>
    <property type="match status" value="1"/>
</dbReference>
<reference evidence="9 10" key="1">
    <citation type="journal article" date="2024" name="Science">
        <title>Giant polyketide synthase enzymes in the biosynthesis of giant marine polyether toxins.</title>
        <authorList>
            <person name="Fallon T.R."/>
            <person name="Shende V.V."/>
            <person name="Wierzbicki I.H."/>
            <person name="Pendleton A.L."/>
            <person name="Watervoot N.F."/>
            <person name="Auber R.P."/>
            <person name="Gonzalez D.J."/>
            <person name="Wisecaver J.H."/>
            <person name="Moore B.S."/>
        </authorList>
    </citation>
    <scope>NUCLEOTIDE SEQUENCE [LARGE SCALE GENOMIC DNA]</scope>
    <source>
        <strain evidence="9 10">12B1</strain>
    </source>
</reference>
<feature type="domain" description="E3 UFM1-protein ligase-like C-terminal" evidence="8">
    <location>
        <begin position="681"/>
        <end position="764"/>
    </location>
</feature>
<feature type="compositionally biased region" description="Basic residues" evidence="5">
    <location>
        <begin position="463"/>
        <end position="476"/>
    </location>
</feature>
<evidence type="ECO:0000256" key="5">
    <source>
        <dbReference type="SAM" id="MobiDB-lite"/>
    </source>
</evidence>
<dbReference type="Pfam" id="PF23659">
    <property type="entry name" value="UFL1"/>
    <property type="match status" value="1"/>
</dbReference>
<evidence type="ECO:0008006" key="11">
    <source>
        <dbReference type="Google" id="ProtNLM"/>
    </source>
</evidence>
<evidence type="ECO:0000256" key="1">
    <source>
        <dbReference type="ARBA" id="ARBA00010789"/>
    </source>
</evidence>
<proteinExistence type="inferred from homology"/>
<feature type="domain" description="E3 UFM1-protein ligase 1-like" evidence="7">
    <location>
        <begin position="550"/>
        <end position="663"/>
    </location>
</feature>
<evidence type="ECO:0000313" key="10">
    <source>
        <dbReference type="Proteomes" id="UP001515480"/>
    </source>
</evidence>
<dbReference type="GO" id="GO:1990592">
    <property type="term" value="P:protein K69-linked ufmylation"/>
    <property type="evidence" value="ECO:0007669"/>
    <property type="project" value="TreeGrafter"/>
</dbReference>
<evidence type="ECO:0000256" key="3">
    <source>
        <dbReference type="ARBA" id="ARBA00022786"/>
    </source>
</evidence>
<sequence>MEELLALQAELAKVQSAPSSFKLSEPNVVEVVQKLVELGLLDVLYTMNGKEYLTPRQLLREVEDELAARGGRVNVTELVAILHVDLPYIDAAVATLLREPPPAALGALQLFQGELIAEVYLDSLAEEIALQLHGAGRLSIGELAVQHTLTSEFLLRLVEPRLGSAIDATLSGGALYTAAYVARHTARVRGVLSGVTRPVSLPQLVREHGFNESLFADCVAELLACGRLRGALYGKSTFTPEVYTHAQQAAVLSFFTQNGVIEYAALSKMQVKDPRAHMLAQHADGIALSSCFIKRELLEAAEAQVEEACTSGGAIDLYGCFTFTLTDEDLERLVAASPSISSLLSTGRAVRLGDERSLLASSALIEACAKPLGELAAAIAKEKGTAHVQTAASKDDEAHGSSKKGGKAKAGKSKGKKGKGEDGDDDDEDEGGGKRGGKKGKDWRDAALGGDLDDDDDDEVGRGKKGGKKGKDKKKAGGVDMNAAPASSSEDDLLPRLEEKLLQAVPSLEETTDLAAAMAAHLLPKLLQMVATAVAELQASGVAERRKAVQAAQERLRSLSQNLQLFVKANQAADLPPADAEALDEALLKSTCLELFTAMLHSEAVHAGIHLPHLADPEADVTASERKEAMALLPPKPRGALQALEKAAVGKASTPTAFLEALWVAEEVLGEQCVRLDRKREKTALAEARAMLRSQLESTDQAEVALHLSTLLLEIDLNGLFFAAPGHLLHILISHLQPKLSPAAHAALSDCYAEVAASQKQQTDVAFDTEAVRHIGLNKGRAKGDE</sequence>
<dbReference type="Pfam" id="PF25041">
    <property type="entry name" value="UFL1_C"/>
    <property type="match status" value="1"/>
</dbReference>
<feature type="domain" description="E3 UFM1-protein ligase 1-like N-terminal" evidence="6">
    <location>
        <begin position="3"/>
        <end position="276"/>
    </location>
</feature>
<dbReference type="PANTHER" id="PTHR31057:SF0">
    <property type="entry name" value="E3 UFM1-PROTEIN LIGASE 1"/>
    <property type="match status" value="1"/>
</dbReference>
<keyword evidence="4" id="KW-0175">Coiled coil</keyword>
<evidence type="ECO:0000259" key="8">
    <source>
        <dbReference type="Pfam" id="PF25041"/>
    </source>
</evidence>
<keyword evidence="10" id="KW-1185">Reference proteome</keyword>
<dbReference type="AlphaFoldDB" id="A0AB34JW52"/>
<dbReference type="PANTHER" id="PTHR31057">
    <property type="entry name" value="E3 UFM1-PROTEIN LIGASE 1"/>
    <property type="match status" value="1"/>
</dbReference>
<evidence type="ECO:0000256" key="2">
    <source>
        <dbReference type="ARBA" id="ARBA00022679"/>
    </source>
</evidence>
<dbReference type="InterPro" id="IPR056579">
    <property type="entry name" value="Ufl1_N"/>
</dbReference>
<keyword evidence="3" id="KW-0833">Ubl conjugation pathway</keyword>
<keyword evidence="2" id="KW-0808">Transferase</keyword>
<evidence type="ECO:0000256" key="4">
    <source>
        <dbReference type="SAM" id="Coils"/>
    </source>
</evidence>
<comment type="similarity">
    <text evidence="1">Belongs to the UFL1 family.</text>
</comment>
<comment type="caution">
    <text evidence="9">The sequence shown here is derived from an EMBL/GenBank/DDBJ whole genome shotgun (WGS) entry which is preliminary data.</text>
</comment>
<dbReference type="InterPro" id="IPR018611">
    <property type="entry name" value="Ufl1"/>
</dbReference>
<gene>
    <name evidence="9" type="ORF">AB1Y20_014859</name>
</gene>
<evidence type="ECO:0000259" key="7">
    <source>
        <dbReference type="Pfam" id="PF23659"/>
    </source>
</evidence>
<dbReference type="EMBL" id="JBGBPQ010000003">
    <property type="protein sequence ID" value="KAL1526131.1"/>
    <property type="molecule type" value="Genomic_DNA"/>
</dbReference>